<comment type="subcellular location">
    <subcellularLocation>
        <location evidence="1">Membrane</location>
        <topology evidence="1">Multi-pass membrane protein</topology>
    </subcellularLocation>
</comment>
<dbReference type="GO" id="GO:0016020">
    <property type="term" value="C:membrane"/>
    <property type="evidence" value="ECO:0007669"/>
    <property type="project" value="UniProtKB-SubCell"/>
</dbReference>
<dbReference type="InterPro" id="IPR002524">
    <property type="entry name" value="Cation_efflux"/>
</dbReference>
<dbReference type="STRING" id="706434.HMPREF9429_00355"/>
<evidence type="ECO:0000256" key="3">
    <source>
        <dbReference type="ARBA" id="ARBA00022448"/>
    </source>
</evidence>
<feature type="domain" description="Cation efflux protein transmembrane" evidence="8">
    <location>
        <begin position="24"/>
        <end position="207"/>
    </location>
</feature>
<keyword evidence="6 7" id="KW-0472">Membrane</keyword>
<feature type="transmembrane region" description="Helical" evidence="7">
    <location>
        <begin position="160"/>
        <end position="177"/>
    </location>
</feature>
<name>E2ZA95_9FIRM</name>
<dbReference type="RefSeq" id="WP_006941180.1">
    <property type="nucleotide sequence ID" value="NZ_GL538184.1"/>
</dbReference>
<dbReference type="Pfam" id="PF16916">
    <property type="entry name" value="ZT_dimer"/>
    <property type="match status" value="1"/>
</dbReference>
<feature type="domain" description="Cation efflux protein cytoplasmic" evidence="9">
    <location>
        <begin position="217"/>
        <end position="283"/>
    </location>
</feature>
<evidence type="ECO:0000256" key="2">
    <source>
        <dbReference type="ARBA" id="ARBA00008114"/>
    </source>
</evidence>
<dbReference type="HOGENOM" id="CLU_013430_3_4_9"/>
<evidence type="ECO:0000259" key="9">
    <source>
        <dbReference type="Pfam" id="PF16916"/>
    </source>
</evidence>
<dbReference type="Proteomes" id="UP000003195">
    <property type="component" value="Unassembled WGS sequence"/>
</dbReference>
<dbReference type="GO" id="GO:0008324">
    <property type="term" value="F:monoatomic cation transmembrane transporter activity"/>
    <property type="evidence" value="ECO:0007669"/>
    <property type="project" value="InterPro"/>
</dbReference>
<dbReference type="Pfam" id="PF01545">
    <property type="entry name" value="Cation_efflux"/>
    <property type="match status" value="1"/>
</dbReference>
<keyword evidence="3" id="KW-0813">Transport</keyword>
<dbReference type="SUPFAM" id="SSF161111">
    <property type="entry name" value="Cation efflux protein transmembrane domain-like"/>
    <property type="match status" value="1"/>
</dbReference>
<keyword evidence="4 7" id="KW-0812">Transmembrane</keyword>
<protein>
    <submittedName>
        <fullName evidence="10">Cation diffusion facilitator family transporter</fullName>
    </submittedName>
</protein>
<dbReference type="InterPro" id="IPR027470">
    <property type="entry name" value="Cation_efflux_CTD"/>
</dbReference>
<keyword evidence="11" id="KW-1185">Reference proteome</keyword>
<evidence type="ECO:0000256" key="1">
    <source>
        <dbReference type="ARBA" id="ARBA00004141"/>
    </source>
</evidence>
<dbReference type="Gene3D" id="3.30.70.1350">
    <property type="entry name" value="Cation efflux protein, cytoplasmic domain"/>
    <property type="match status" value="1"/>
</dbReference>
<feature type="transmembrane region" description="Helical" evidence="7">
    <location>
        <begin position="12"/>
        <end position="35"/>
    </location>
</feature>
<evidence type="ECO:0000313" key="10">
    <source>
        <dbReference type="EMBL" id="EFQ04857.1"/>
    </source>
</evidence>
<evidence type="ECO:0000313" key="11">
    <source>
        <dbReference type="Proteomes" id="UP000003195"/>
    </source>
</evidence>
<feature type="transmembrane region" description="Helical" evidence="7">
    <location>
        <begin position="123"/>
        <end position="140"/>
    </location>
</feature>
<dbReference type="eggNOG" id="COG0053">
    <property type="taxonomic scope" value="Bacteria"/>
</dbReference>
<dbReference type="EMBL" id="AECS01000010">
    <property type="protein sequence ID" value="EFQ04857.1"/>
    <property type="molecule type" value="Genomic_DNA"/>
</dbReference>
<evidence type="ECO:0000256" key="6">
    <source>
        <dbReference type="ARBA" id="ARBA00023136"/>
    </source>
</evidence>
<reference evidence="10 11" key="1">
    <citation type="submission" date="2010-08" db="EMBL/GenBank/DDBJ databases">
        <authorList>
            <person name="Weinstock G."/>
            <person name="Sodergren E."/>
            <person name="Clifton S."/>
            <person name="Fulton L."/>
            <person name="Fulton B."/>
            <person name="Courtney L."/>
            <person name="Fronick C."/>
            <person name="Harrison M."/>
            <person name="Strong C."/>
            <person name="Farmer C."/>
            <person name="Delahaunty K."/>
            <person name="Markovic C."/>
            <person name="Hall O."/>
            <person name="Minx P."/>
            <person name="Tomlinson C."/>
            <person name="Mitreva M."/>
            <person name="Hou S."/>
            <person name="Chen J."/>
            <person name="Wollam A."/>
            <person name="Pepin K.H."/>
            <person name="Johnson M."/>
            <person name="Bhonagiri V."/>
            <person name="Zhang X."/>
            <person name="Suruliraj S."/>
            <person name="Warren W."/>
            <person name="Chinwalla A."/>
            <person name="Mardis E.R."/>
            <person name="Wilson R.K."/>
        </authorList>
    </citation>
    <scope>NUCLEOTIDE SEQUENCE [LARGE SCALE GENOMIC DNA]</scope>
    <source>
        <strain evidence="10 11">F0359</strain>
    </source>
</reference>
<dbReference type="AlphaFoldDB" id="E2ZA95"/>
<comment type="caution">
    <text evidence="10">The sequence shown here is derived from an EMBL/GenBank/DDBJ whole genome shotgun (WGS) entry which is preliminary data.</text>
</comment>
<dbReference type="OrthoDB" id="9806522at2"/>
<keyword evidence="5 7" id="KW-1133">Transmembrane helix</keyword>
<evidence type="ECO:0000256" key="5">
    <source>
        <dbReference type="ARBA" id="ARBA00022989"/>
    </source>
</evidence>
<dbReference type="InterPro" id="IPR058533">
    <property type="entry name" value="Cation_efflux_TM"/>
</dbReference>
<proteinExistence type="inferred from homology"/>
<feature type="transmembrane region" description="Helical" evidence="7">
    <location>
        <begin position="83"/>
        <end position="103"/>
    </location>
</feature>
<evidence type="ECO:0000256" key="4">
    <source>
        <dbReference type="ARBA" id="ARBA00022692"/>
    </source>
</evidence>
<feature type="transmembrane region" description="Helical" evidence="7">
    <location>
        <begin position="183"/>
        <end position="204"/>
    </location>
</feature>
<dbReference type="SUPFAM" id="SSF160240">
    <property type="entry name" value="Cation efflux protein cytoplasmic domain-like"/>
    <property type="match status" value="1"/>
</dbReference>
<gene>
    <name evidence="10" type="ORF">HMPREF9429_00355</name>
</gene>
<sequence>MQLSEETAKRNRAITFAGLKGIGGNTVLVTLKIIIGLSANSIAIILDAVNNLTDILSSVLTIIGTKLAGKRADKEHPFGHGRIEYITTMVIAFIILSAGVLALKESVERILHPSLSTFLVRDLIIIIFAIAVKITMGLYFRRQGTQWRSSALSAAGIDSLYDAILTFVTLISSLLVYCFSVDIQGYVGAAIGLMIIRAGAGIVHDMYNHLLGVRTDPTLVRRIKERIASYPQVGGVYDLVLNSYGPEETIGSVHISVPDTLTAAEIHPLGKHIDIDIYNEFGIVLTTGIYAENTGDSKAMEIKSELDKILSLYPHVVQVHAFYVQEEEKTIYYDIIFDFDEPDPVGTLKSIKADLAERIPDYQQCAILDTNFSN</sequence>
<dbReference type="InterPro" id="IPR036837">
    <property type="entry name" value="Cation_efflux_CTD_sf"/>
</dbReference>
<evidence type="ECO:0000259" key="8">
    <source>
        <dbReference type="Pfam" id="PF01545"/>
    </source>
</evidence>
<organism evidence="10 11">
    <name type="scientific">Megasphaera micronuciformis F0359</name>
    <dbReference type="NCBI Taxonomy" id="706434"/>
    <lineage>
        <taxon>Bacteria</taxon>
        <taxon>Bacillati</taxon>
        <taxon>Bacillota</taxon>
        <taxon>Negativicutes</taxon>
        <taxon>Veillonellales</taxon>
        <taxon>Veillonellaceae</taxon>
        <taxon>Megasphaera</taxon>
    </lineage>
</organism>
<comment type="similarity">
    <text evidence="2">Belongs to the cation diffusion facilitator (CDF) transporter (TC 2.A.4) family.</text>
</comment>
<dbReference type="PANTHER" id="PTHR43840:SF50">
    <property type="entry name" value="MANGANESE EFFLUX SYSTEM PROTEIN MNES"/>
    <property type="match status" value="1"/>
</dbReference>
<accession>E2ZA95</accession>
<dbReference type="NCBIfam" id="TIGR01297">
    <property type="entry name" value="CDF"/>
    <property type="match status" value="1"/>
</dbReference>
<dbReference type="InterPro" id="IPR027469">
    <property type="entry name" value="Cation_efflux_TMD_sf"/>
</dbReference>
<dbReference type="Gene3D" id="1.20.1510.10">
    <property type="entry name" value="Cation efflux protein transmembrane domain"/>
    <property type="match status" value="1"/>
</dbReference>
<evidence type="ECO:0000256" key="7">
    <source>
        <dbReference type="SAM" id="Phobius"/>
    </source>
</evidence>
<dbReference type="InterPro" id="IPR050291">
    <property type="entry name" value="CDF_Transporter"/>
</dbReference>
<dbReference type="PANTHER" id="PTHR43840">
    <property type="entry name" value="MITOCHONDRIAL METAL TRANSPORTER 1-RELATED"/>
    <property type="match status" value="1"/>
</dbReference>